<feature type="compositionally biased region" description="Pro residues" evidence="1">
    <location>
        <begin position="175"/>
        <end position="185"/>
    </location>
</feature>
<evidence type="ECO:0000313" key="2">
    <source>
        <dbReference type="EMBL" id="MCH99463.1"/>
    </source>
</evidence>
<proteinExistence type="predicted"/>
<dbReference type="GO" id="GO:2000031">
    <property type="term" value="P:regulation of salicylic acid mediated signaling pathway"/>
    <property type="evidence" value="ECO:0007669"/>
    <property type="project" value="InterPro"/>
</dbReference>
<dbReference type="InterPro" id="IPR044663">
    <property type="entry name" value="CAD1/NSL1-like"/>
</dbReference>
<name>A0A392NJB7_9FABA</name>
<dbReference type="GO" id="GO:0005886">
    <property type="term" value="C:plasma membrane"/>
    <property type="evidence" value="ECO:0007669"/>
    <property type="project" value="TreeGrafter"/>
</dbReference>
<feature type="non-terminal residue" evidence="2">
    <location>
        <position position="185"/>
    </location>
</feature>
<dbReference type="PANTHER" id="PTHR33199">
    <property type="entry name" value="MACPF DOMAIN-CONTAINING PROTEIN CAD1"/>
    <property type="match status" value="1"/>
</dbReference>
<dbReference type="AlphaFoldDB" id="A0A392NJB7"/>
<organism evidence="2 3">
    <name type="scientific">Trifolium medium</name>
    <dbReference type="NCBI Taxonomy" id="97028"/>
    <lineage>
        <taxon>Eukaryota</taxon>
        <taxon>Viridiplantae</taxon>
        <taxon>Streptophyta</taxon>
        <taxon>Embryophyta</taxon>
        <taxon>Tracheophyta</taxon>
        <taxon>Spermatophyta</taxon>
        <taxon>Magnoliopsida</taxon>
        <taxon>eudicotyledons</taxon>
        <taxon>Gunneridae</taxon>
        <taxon>Pentapetalae</taxon>
        <taxon>rosids</taxon>
        <taxon>fabids</taxon>
        <taxon>Fabales</taxon>
        <taxon>Fabaceae</taxon>
        <taxon>Papilionoideae</taxon>
        <taxon>50 kb inversion clade</taxon>
        <taxon>NPAAA clade</taxon>
        <taxon>Hologalegina</taxon>
        <taxon>IRL clade</taxon>
        <taxon>Trifolieae</taxon>
        <taxon>Trifolium</taxon>
    </lineage>
</organism>
<dbReference type="EMBL" id="LXQA010040379">
    <property type="protein sequence ID" value="MCH99463.1"/>
    <property type="molecule type" value="Genomic_DNA"/>
</dbReference>
<accession>A0A392NJB7</accession>
<reference evidence="2 3" key="1">
    <citation type="journal article" date="2018" name="Front. Plant Sci.">
        <title>Red Clover (Trifolium pratense) and Zigzag Clover (T. medium) - A Picture of Genomic Similarities and Differences.</title>
        <authorList>
            <person name="Dluhosova J."/>
            <person name="Istvanek J."/>
            <person name="Nedelnik J."/>
            <person name="Repkova J."/>
        </authorList>
    </citation>
    <scope>NUCLEOTIDE SEQUENCE [LARGE SCALE GENOMIC DNA]</scope>
    <source>
        <strain evidence="3">cv. 10/8</strain>
        <tissue evidence="2">Leaf</tissue>
    </source>
</reference>
<dbReference type="PANTHER" id="PTHR33199:SF6">
    <property type="entry name" value="MACPF DOMAIN PROTEIN"/>
    <property type="match status" value="1"/>
</dbReference>
<dbReference type="GO" id="GO:0009626">
    <property type="term" value="P:plant-type hypersensitive response"/>
    <property type="evidence" value="ECO:0007669"/>
    <property type="project" value="TreeGrafter"/>
</dbReference>
<evidence type="ECO:0000313" key="3">
    <source>
        <dbReference type="Proteomes" id="UP000265520"/>
    </source>
</evidence>
<protein>
    <submittedName>
        <fullName evidence="2">MACPF domain-containing protein</fullName>
    </submittedName>
</protein>
<comment type="caution">
    <text evidence="2">The sequence shown here is derived from an EMBL/GenBank/DDBJ whole genome shotgun (WGS) entry which is preliminary data.</text>
</comment>
<evidence type="ECO:0000256" key="1">
    <source>
        <dbReference type="SAM" id="MobiDB-lite"/>
    </source>
</evidence>
<feature type="region of interest" description="Disordered" evidence="1">
    <location>
        <begin position="154"/>
        <end position="185"/>
    </location>
</feature>
<sequence>MWRFIWTDSNFLQVDVGMKPVTGLRLYLEGKQSDCLAIRLQHLSTLPKTFQLVDEANGNVADASSERKYYEKVQRKSFFHICTIPVESYDDDTVVTGAHFEVGEADLKKVLFLRLRFCKVANATCVRAPQWAGSFGLTQKSGMISTYISALFSGPQKPPPPQPSEVNVNSALYPGGPPVPAQSPK</sequence>
<dbReference type="Proteomes" id="UP000265520">
    <property type="component" value="Unassembled WGS sequence"/>
</dbReference>
<keyword evidence="3" id="KW-1185">Reference proteome</keyword>